<feature type="domain" description="tRNA-specific 2-thiouridylase MnmA-like central" evidence="16">
    <location>
        <begin position="389"/>
        <end position="451"/>
    </location>
</feature>
<feature type="region of interest" description="Disordered" evidence="13">
    <location>
        <begin position="585"/>
        <end position="615"/>
    </location>
</feature>
<dbReference type="SUPFAM" id="SSF48403">
    <property type="entry name" value="Ankyrin repeat"/>
    <property type="match status" value="1"/>
</dbReference>
<gene>
    <name evidence="17" type="ORF">R1flu_014631</name>
</gene>
<evidence type="ECO:0000256" key="4">
    <source>
        <dbReference type="ARBA" id="ARBA00022555"/>
    </source>
</evidence>
<evidence type="ECO:0000256" key="5">
    <source>
        <dbReference type="ARBA" id="ARBA00022679"/>
    </source>
</evidence>
<comment type="similarity">
    <text evidence="2">Belongs to the MnmA/TRMU family.</text>
</comment>
<keyword evidence="4" id="KW-0820">tRNA-binding</keyword>
<dbReference type="GO" id="GO:0061708">
    <property type="term" value="F:tRNA-5-taurinomethyluridine 2-sulfurtransferase"/>
    <property type="evidence" value="ECO:0007669"/>
    <property type="project" value="UniProtKB-EC"/>
</dbReference>
<feature type="domain" description="tRNA-specific 2-thiouridylase MnmA-like C-terminal" evidence="15">
    <location>
        <begin position="460"/>
        <end position="536"/>
    </location>
</feature>
<keyword evidence="10" id="KW-1015">Disulfide bond</keyword>
<feature type="repeat" description="ANK" evidence="12">
    <location>
        <begin position="622"/>
        <end position="654"/>
    </location>
</feature>
<dbReference type="InterPro" id="IPR046885">
    <property type="entry name" value="MnmA-like_C"/>
</dbReference>
<dbReference type="GO" id="GO:0008033">
    <property type="term" value="P:tRNA processing"/>
    <property type="evidence" value="ECO:0007669"/>
    <property type="project" value="UniProtKB-KW"/>
</dbReference>
<feature type="signal peptide" evidence="14">
    <location>
        <begin position="1"/>
        <end position="17"/>
    </location>
</feature>
<dbReference type="EC" id="2.8.1.14" evidence="3"/>
<dbReference type="InterPro" id="IPR046884">
    <property type="entry name" value="MnmA-like_central"/>
</dbReference>
<evidence type="ECO:0000256" key="12">
    <source>
        <dbReference type="PROSITE-ProRule" id="PRU00023"/>
    </source>
</evidence>
<evidence type="ECO:0000256" key="10">
    <source>
        <dbReference type="ARBA" id="ARBA00023157"/>
    </source>
</evidence>
<organism evidence="17 18">
    <name type="scientific">Riccia fluitans</name>
    <dbReference type="NCBI Taxonomy" id="41844"/>
    <lineage>
        <taxon>Eukaryota</taxon>
        <taxon>Viridiplantae</taxon>
        <taxon>Streptophyta</taxon>
        <taxon>Embryophyta</taxon>
        <taxon>Marchantiophyta</taxon>
        <taxon>Marchantiopsida</taxon>
        <taxon>Marchantiidae</taxon>
        <taxon>Marchantiales</taxon>
        <taxon>Ricciaceae</taxon>
        <taxon>Riccia</taxon>
    </lineage>
</organism>
<dbReference type="PANTHER" id="PTHR43052:SF1">
    <property type="entry name" value="TRNA-5-TAURINOMETHYLURIDINE 2-SULFURTRANSFERASE"/>
    <property type="match status" value="1"/>
</dbReference>
<dbReference type="Gene3D" id="2.40.30.10">
    <property type="entry name" value="Translation factors"/>
    <property type="match status" value="1"/>
</dbReference>
<comment type="catalytic activity">
    <reaction evidence="11">
        <text>5-taurinomethyluridine(34) in tRNA + S-sulfanyl-L-cysteinyl-[protein] + AH2 + ATP = 5-taurinomethyl-2-thiouridine(34) in tRNA + L-cysteinyl-[protein] + A + AMP + diphosphate + H(+)</text>
        <dbReference type="Rhea" id="RHEA:47040"/>
        <dbReference type="Rhea" id="RHEA-COMP:10131"/>
        <dbReference type="Rhea" id="RHEA-COMP:11726"/>
        <dbReference type="Rhea" id="RHEA-COMP:11732"/>
        <dbReference type="Rhea" id="RHEA-COMP:11733"/>
        <dbReference type="ChEBI" id="CHEBI:13193"/>
        <dbReference type="ChEBI" id="CHEBI:15378"/>
        <dbReference type="ChEBI" id="CHEBI:17499"/>
        <dbReference type="ChEBI" id="CHEBI:29950"/>
        <dbReference type="ChEBI" id="CHEBI:30616"/>
        <dbReference type="ChEBI" id="CHEBI:33019"/>
        <dbReference type="ChEBI" id="CHEBI:61963"/>
        <dbReference type="ChEBI" id="CHEBI:87171"/>
        <dbReference type="ChEBI" id="CHEBI:87172"/>
        <dbReference type="ChEBI" id="CHEBI:456215"/>
        <dbReference type="EC" id="2.8.1.14"/>
    </reaction>
</comment>
<evidence type="ECO:0000259" key="16">
    <source>
        <dbReference type="Pfam" id="PF20259"/>
    </source>
</evidence>
<evidence type="ECO:0000313" key="18">
    <source>
        <dbReference type="Proteomes" id="UP001605036"/>
    </source>
</evidence>
<sequence length="666" mass="73926">MPLTALVVNSLVPLSRSLSWTFLFLNTDNIRVAPKKMCALITAANLQLYPLSVSIQKDSRNVSFHAKSRSFSLLRCPTIRHKRDSPLRQMNSRVFAVIDELLPELLTRVNSNSTSVHEKLENNTQKQEQQGRVGTAAVGVLGNTKCLDLSVYSSNEQNGDALDWRNDERVRRSCEAGKALRVAVLVSGGVDSSVALRLLCDAGHSCTAFYLKIWFQEDFENFWSACPWEKDLGFAQSVCDEVGVELKVVHLTDAYWAKVVSESLAEIRAGRTPNPDMLCNSKIKFGEFLEHIKDTPFDRIASGHYARVERVGLESEGEFVQLCLSPDAVKDQTYFLSQLAPSQMSRLMFPLGWLTKAEVRGVAEAMGLANKQRKDSQGICFLGKVKFSEFIERHLGEKEGFMLEAETGEILGVHKGFWFYTIGQRQGLHLSNGPWFVVAKDVEHNVIFISRKYFSEKKRRSFRVGSVNWISGHIPLDVTNMRCKVRHGPKMYNCSFEFDGNVSSAVVFLAEDDQGIAPGQYAAFYQNDVCLGSGVILESSLGVDQQVNVSAVALEAAGSCMDIDVWKQSKNAKSRSAYILKGEVEERRRGSRSQQSTSNLENVNDSSMLVGAPSSCEEKDKDGFSALHIAAGYVHTSVVKALIAAGADPDLEDDKGLSASRWPSER</sequence>
<evidence type="ECO:0000256" key="14">
    <source>
        <dbReference type="SAM" id="SignalP"/>
    </source>
</evidence>
<keyword evidence="12" id="KW-0040">ANK repeat</keyword>
<evidence type="ECO:0000259" key="15">
    <source>
        <dbReference type="Pfam" id="PF20258"/>
    </source>
</evidence>
<dbReference type="InterPro" id="IPR014729">
    <property type="entry name" value="Rossmann-like_a/b/a_fold"/>
</dbReference>
<dbReference type="EMBL" id="JBHFFA010000004">
    <property type="protein sequence ID" value="KAL2629945.1"/>
    <property type="molecule type" value="Genomic_DNA"/>
</dbReference>
<dbReference type="NCBIfam" id="NF001138">
    <property type="entry name" value="PRK00143.1"/>
    <property type="match status" value="1"/>
</dbReference>
<dbReference type="Pfam" id="PF20259">
    <property type="entry name" value="tRNA_Me_trans_M"/>
    <property type="match status" value="1"/>
</dbReference>
<keyword evidence="8" id="KW-0067">ATP-binding</keyword>
<evidence type="ECO:0000256" key="9">
    <source>
        <dbReference type="ARBA" id="ARBA00022884"/>
    </source>
</evidence>
<evidence type="ECO:0000256" key="2">
    <source>
        <dbReference type="ARBA" id="ARBA00006191"/>
    </source>
</evidence>
<dbReference type="GO" id="GO:0000049">
    <property type="term" value="F:tRNA binding"/>
    <property type="evidence" value="ECO:0007669"/>
    <property type="project" value="UniProtKB-KW"/>
</dbReference>
<dbReference type="InterPro" id="IPR002110">
    <property type="entry name" value="Ankyrin_rpt"/>
</dbReference>
<dbReference type="Gene3D" id="3.40.50.620">
    <property type="entry name" value="HUPs"/>
    <property type="match status" value="1"/>
</dbReference>
<dbReference type="Pfam" id="PF03054">
    <property type="entry name" value="tRNA_Me_trans"/>
    <property type="match status" value="1"/>
</dbReference>
<dbReference type="NCBIfam" id="TIGR00420">
    <property type="entry name" value="trmU"/>
    <property type="match status" value="1"/>
</dbReference>
<keyword evidence="6" id="KW-0819">tRNA processing</keyword>
<dbReference type="PANTHER" id="PTHR43052">
    <property type="match status" value="1"/>
</dbReference>
<dbReference type="Gene3D" id="1.25.40.20">
    <property type="entry name" value="Ankyrin repeat-containing domain"/>
    <property type="match status" value="1"/>
</dbReference>
<dbReference type="GO" id="GO:0005524">
    <property type="term" value="F:ATP binding"/>
    <property type="evidence" value="ECO:0007669"/>
    <property type="project" value="UniProtKB-KW"/>
</dbReference>
<evidence type="ECO:0000313" key="17">
    <source>
        <dbReference type="EMBL" id="KAL2629945.1"/>
    </source>
</evidence>
<name>A0ABD1YGZ4_9MARC</name>
<comment type="caution">
    <text evidence="17">The sequence shown here is derived from an EMBL/GenBank/DDBJ whole genome shotgun (WGS) entry which is preliminary data.</text>
</comment>
<proteinExistence type="inferred from homology"/>
<evidence type="ECO:0000256" key="11">
    <source>
        <dbReference type="ARBA" id="ARBA00049564"/>
    </source>
</evidence>
<keyword evidence="7" id="KW-0547">Nucleotide-binding</keyword>
<dbReference type="Pfam" id="PF20258">
    <property type="entry name" value="tRNA_Me_trans_C"/>
    <property type="match status" value="1"/>
</dbReference>
<dbReference type="SUPFAM" id="SSF52402">
    <property type="entry name" value="Adenine nucleotide alpha hydrolases-like"/>
    <property type="match status" value="1"/>
</dbReference>
<dbReference type="Gene3D" id="2.30.30.280">
    <property type="entry name" value="Adenine nucleotide alpha hydrolases-like domains"/>
    <property type="match status" value="1"/>
</dbReference>
<dbReference type="HAMAP" id="MF_00144">
    <property type="entry name" value="tRNA_thiouridyl_MnmA"/>
    <property type="match status" value="1"/>
</dbReference>
<dbReference type="PROSITE" id="PS50297">
    <property type="entry name" value="ANK_REP_REGION"/>
    <property type="match status" value="1"/>
</dbReference>
<dbReference type="InterPro" id="IPR023382">
    <property type="entry name" value="MnmA-like_central_sf"/>
</dbReference>
<evidence type="ECO:0000256" key="1">
    <source>
        <dbReference type="ARBA" id="ARBA00003986"/>
    </source>
</evidence>
<dbReference type="Proteomes" id="UP001605036">
    <property type="component" value="Unassembled WGS sequence"/>
</dbReference>
<dbReference type="SMART" id="SM00248">
    <property type="entry name" value="ANK"/>
    <property type="match status" value="1"/>
</dbReference>
<evidence type="ECO:0000256" key="6">
    <source>
        <dbReference type="ARBA" id="ARBA00022694"/>
    </source>
</evidence>
<evidence type="ECO:0000256" key="3">
    <source>
        <dbReference type="ARBA" id="ARBA00011953"/>
    </source>
</evidence>
<keyword evidence="9" id="KW-0694">RNA-binding</keyword>
<comment type="function">
    <text evidence="1">Catalyzes the 2-thiolation of uridine at the wobble position (U34) of mitochondrial tRNA(Lys), tRNA(Glu) and tRNA(Gln). Required for the formation of 5-taurinomethyl-2-thiouridine (tm5s2U) of mitochondrial tRNA(Lys), tRNA(Glu), and tRNA(Gln) at the wobble position. ATP is required to activate the C2 atom of the wobble base.</text>
</comment>
<dbReference type="InterPro" id="IPR004506">
    <property type="entry name" value="MnmA-like"/>
</dbReference>
<reference evidence="17 18" key="1">
    <citation type="submission" date="2024-09" db="EMBL/GenBank/DDBJ databases">
        <title>Chromosome-scale assembly of Riccia fluitans.</title>
        <authorList>
            <person name="Paukszto L."/>
            <person name="Sawicki J."/>
            <person name="Karawczyk K."/>
            <person name="Piernik-Szablinska J."/>
            <person name="Szczecinska M."/>
            <person name="Mazdziarz M."/>
        </authorList>
    </citation>
    <scope>NUCLEOTIDE SEQUENCE [LARGE SCALE GENOMIC DNA]</scope>
    <source>
        <strain evidence="17">Rf_01</strain>
        <tissue evidence="17">Aerial parts of the thallus</tissue>
    </source>
</reference>
<dbReference type="PROSITE" id="PS50088">
    <property type="entry name" value="ANK_REPEAT"/>
    <property type="match status" value="1"/>
</dbReference>
<dbReference type="AlphaFoldDB" id="A0ABD1YGZ4"/>
<dbReference type="Pfam" id="PF13857">
    <property type="entry name" value="Ank_5"/>
    <property type="match status" value="1"/>
</dbReference>
<protein>
    <recommendedName>
        <fullName evidence="3">tRNA-5-taurinomethyluridine 2-sulfurtransferase</fullName>
        <ecNumber evidence="3">2.8.1.14</ecNumber>
    </recommendedName>
</protein>
<evidence type="ECO:0000256" key="8">
    <source>
        <dbReference type="ARBA" id="ARBA00022840"/>
    </source>
</evidence>
<keyword evidence="14" id="KW-0732">Signal</keyword>
<accession>A0ABD1YGZ4</accession>
<dbReference type="InterPro" id="IPR051305">
    <property type="entry name" value="tRNA_2-thiouridylase_MnmA"/>
</dbReference>
<evidence type="ECO:0000256" key="7">
    <source>
        <dbReference type="ARBA" id="ARBA00022741"/>
    </source>
</evidence>
<dbReference type="InterPro" id="IPR036770">
    <property type="entry name" value="Ankyrin_rpt-contain_sf"/>
</dbReference>
<keyword evidence="5" id="KW-0808">Transferase</keyword>
<dbReference type="CDD" id="cd01998">
    <property type="entry name" value="MnmA_TRMU-like"/>
    <property type="match status" value="1"/>
</dbReference>
<keyword evidence="18" id="KW-1185">Reference proteome</keyword>
<evidence type="ECO:0000256" key="13">
    <source>
        <dbReference type="SAM" id="MobiDB-lite"/>
    </source>
</evidence>
<feature type="chain" id="PRO_5044813828" description="tRNA-5-taurinomethyluridine 2-sulfurtransferase" evidence="14">
    <location>
        <begin position="18"/>
        <end position="666"/>
    </location>
</feature>